<keyword evidence="10 21" id="KW-1133">Transmembrane helix</keyword>
<dbReference type="PANTHER" id="PTHR30474:SF2">
    <property type="entry name" value="PEPTIDOGLYCAN GLYCOSYLTRANSFERASE FTSW-RELATED"/>
    <property type="match status" value="1"/>
</dbReference>
<feature type="transmembrane region" description="Helical" evidence="21">
    <location>
        <begin position="145"/>
        <end position="163"/>
    </location>
</feature>
<evidence type="ECO:0000256" key="3">
    <source>
        <dbReference type="ARBA" id="ARBA00022475"/>
    </source>
</evidence>
<dbReference type="EC" id="2.4.99.28" evidence="19"/>
<evidence type="ECO:0000256" key="10">
    <source>
        <dbReference type="ARBA" id="ARBA00022989"/>
    </source>
</evidence>
<dbReference type="GO" id="GO:0008360">
    <property type="term" value="P:regulation of cell shape"/>
    <property type="evidence" value="ECO:0007669"/>
    <property type="project" value="UniProtKB-KW"/>
</dbReference>
<evidence type="ECO:0000256" key="6">
    <source>
        <dbReference type="ARBA" id="ARBA00022679"/>
    </source>
</evidence>
<feature type="transmembrane region" description="Helical" evidence="21">
    <location>
        <begin position="280"/>
        <end position="299"/>
    </location>
</feature>
<dbReference type="GO" id="GO:0008955">
    <property type="term" value="F:peptidoglycan glycosyltransferase activity"/>
    <property type="evidence" value="ECO:0007669"/>
    <property type="project" value="UniProtKB-EC"/>
</dbReference>
<dbReference type="PANTHER" id="PTHR30474">
    <property type="entry name" value="CELL CYCLE PROTEIN"/>
    <property type="match status" value="1"/>
</dbReference>
<evidence type="ECO:0000256" key="14">
    <source>
        <dbReference type="ARBA" id="ARBA00032370"/>
    </source>
</evidence>
<evidence type="ECO:0000256" key="9">
    <source>
        <dbReference type="ARBA" id="ARBA00022984"/>
    </source>
</evidence>
<evidence type="ECO:0000256" key="8">
    <source>
        <dbReference type="ARBA" id="ARBA00022960"/>
    </source>
</evidence>
<dbReference type="GO" id="GO:0005886">
    <property type="term" value="C:plasma membrane"/>
    <property type="evidence" value="ECO:0007669"/>
    <property type="project" value="UniProtKB-SubCell"/>
</dbReference>
<dbReference type="GO" id="GO:0015648">
    <property type="term" value="F:lipid-linked peptidoglycan transporter activity"/>
    <property type="evidence" value="ECO:0007669"/>
    <property type="project" value="TreeGrafter"/>
</dbReference>
<comment type="similarity">
    <text evidence="16">Belongs to the SEDS family. FtsW subfamily.</text>
</comment>
<dbReference type="InterPro" id="IPR013437">
    <property type="entry name" value="FtsW"/>
</dbReference>
<feature type="transmembrane region" description="Helical" evidence="21">
    <location>
        <begin position="51"/>
        <end position="69"/>
    </location>
</feature>
<comment type="caution">
    <text evidence="22">The sequence shown here is derived from an EMBL/GenBank/DDBJ whole genome shotgun (WGS) entry which is preliminary data.</text>
</comment>
<reference evidence="22 23" key="1">
    <citation type="journal article" date="2017" name="ISME J.">
        <title>Energy and carbon metabolisms in a deep terrestrial subsurface fluid microbial community.</title>
        <authorList>
            <person name="Momper L."/>
            <person name="Jungbluth S.P."/>
            <person name="Lee M.D."/>
            <person name="Amend J.P."/>
        </authorList>
    </citation>
    <scope>NUCLEOTIDE SEQUENCE [LARGE SCALE GENOMIC DNA]</scope>
    <source>
        <strain evidence="22">SURF_29</strain>
    </source>
</reference>
<comment type="pathway">
    <text evidence="2">Cell wall biogenesis; peptidoglycan biosynthesis.</text>
</comment>
<keyword evidence="11 21" id="KW-0472">Membrane</keyword>
<comment type="catalytic activity">
    <reaction evidence="20">
        <text>[GlcNAc-(1-&gt;4)-Mur2Ac(oyl-L-Ala-gamma-D-Glu-L-Lys-D-Ala-D-Ala)](n)-di-trans,octa-cis-undecaprenyl diphosphate + beta-D-GlcNAc-(1-&gt;4)-Mur2Ac(oyl-L-Ala-gamma-D-Glu-L-Lys-D-Ala-D-Ala)-di-trans,octa-cis-undecaprenyl diphosphate = [GlcNAc-(1-&gt;4)-Mur2Ac(oyl-L-Ala-gamma-D-Glu-L-Lys-D-Ala-D-Ala)](n+1)-di-trans,octa-cis-undecaprenyl diphosphate + di-trans,octa-cis-undecaprenyl diphosphate + H(+)</text>
        <dbReference type="Rhea" id="RHEA:23708"/>
        <dbReference type="Rhea" id="RHEA-COMP:9602"/>
        <dbReference type="Rhea" id="RHEA-COMP:9603"/>
        <dbReference type="ChEBI" id="CHEBI:15378"/>
        <dbReference type="ChEBI" id="CHEBI:58405"/>
        <dbReference type="ChEBI" id="CHEBI:60033"/>
        <dbReference type="ChEBI" id="CHEBI:78435"/>
        <dbReference type="EC" id="2.4.99.28"/>
    </reaction>
</comment>
<gene>
    <name evidence="22" type="primary">ftsW</name>
    <name evidence="22" type="ORF">C4544_06545</name>
</gene>
<evidence type="ECO:0000256" key="1">
    <source>
        <dbReference type="ARBA" id="ARBA00004651"/>
    </source>
</evidence>
<dbReference type="Pfam" id="PF01098">
    <property type="entry name" value="FTSW_RODA_SPOVE"/>
    <property type="match status" value="1"/>
</dbReference>
<dbReference type="NCBIfam" id="TIGR02614">
    <property type="entry name" value="ftsW"/>
    <property type="match status" value="1"/>
</dbReference>
<proteinExistence type="inferred from homology"/>
<dbReference type="GO" id="GO:0009252">
    <property type="term" value="P:peptidoglycan biosynthetic process"/>
    <property type="evidence" value="ECO:0007669"/>
    <property type="project" value="UniProtKB-KW"/>
</dbReference>
<keyword evidence="12" id="KW-0131">Cell cycle</keyword>
<dbReference type="EMBL" id="QZJW01000055">
    <property type="protein sequence ID" value="RJO59999.1"/>
    <property type="molecule type" value="Genomic_DNA"/>
</dbReference>
<name>A0A419DA21_9BACT</name>
<sequence>MQKLTRSIRKGSPDLNLFIIVVILVVFGVIFLSSASSVISFQEYNDSRYMFLKQVAAIIIGFIAMGIFYKVDVSYWKKLALPMLAISVITLIAVFIPGIGVEHGGAKRWIDIGPVQIQPSELLKFSMIIYLATLFEKKGREVRDAYGGLVPFVVLVAFMGLLIMAQPDLGTLLVLIAIAGVMYFVSGAKTSHLAYLGLAGVFGIIALIKLSPYRMQRFMVFLSPGDYADQAAGYQINQALIAIGSGGIIGRGFGQSLQKYRYLPEAATDSIFAIIAEERGLIGAVFMFLLFVAFGFFGFKIARSAKDAYTRLLAVGITSWIVFQAVLNICATLSLVPLTGVTLPFISFGGTSVVVVIASCGILLNISRKTLGRSAG</sequence>
<evidence type="ECO:0000256" key="20">
    <source>
        <dbReference type="ARBA" id="ARBA00049902"/>
    </source>
</evidence>
<feature type="transmembrane region" description="Helical" evidence="21">
    <location>
        <begin position="169"/>
        <end position="186"/>
    </location>
</feature>
<dbReference type="Proteomes" id="UP000285655">
    <property type="component" value="Unassembled WGS sequence"/>
</dbReference>
<evidence type="ECO:0000256" key="11">
    <source>
        <dbReference type="ARBA" id="ARBA00023136"/>
    </source>
</evidence>
<protein>
    <recommendedName>
        <fullName evidence="17">Probable peptidoglycan glycosyltransferase FtsW</fullName>
        <ecNumber evidence="19">2.4.99.28</ecNumber>
    </recommendedName>
    <alternativeName>
        <fullName evidence="18">Cell division protein FtsW</fullName>
    </alternativeName>
    <alternativeName>
        <fullName evidence="15">Cell wall polymerase</fullName>
    </alternativeName>
    <alternativeName>
        <fullName evidence="14">Peptidoglycan polymerase</fullName>
    </alternativeName>
</protein>
<keyword evidence="13" id="KW-0961">Cell wall biogenesis/degradation</keyword>
<comment type="subcellular location">
    <subcellularLocation>
        <location evidence="1">Cell membrane</location>
        <topology evidence="1">Multi-pass membrane protein</topology>
    </subcellularLocation>
</comment>
<feature type="transmembrane region" description="Helical" evidence="21">
    <location>
        <begin position="311"/>
        <end position="336"/>
    </location>
</feature>
<dbReference type="AlphaFoldDB" id="A0A419DA21"/>
<evidence type="ECO:0000256" key="19">
    <source>
        <dbReference type="ARBA" id="ARBA00044770"/>
    </source>
</evidence>
<evidence type="ECO:0000256" key="17">
    <source>
        <dbReference type="ARBA" id="ARBA00041185"/>
    </source>
</evidence>
<organism evidence="22 23">
    <name type="scientific">candidate division WS5 bacterium</name>
    <dbReference type="NCBI Taxonomy" id="2093353"/>
    <lineage>
        <taxon>Bacteria</taxon>
        <taxon>candidate division WS5</taxon>
    </lineage>
</organism>
<evidence type="ECO:0000256" key="5">
    <source>
        <dbReference type="ARBA" id="ARBA00022676"/>
    </source>
</evidence>
<evidence type="ECO:0000256" key="21">
    <source>
        <dbReference type="SAM" id="Phobius"/>
    </source>
</evidence>
<evidence type="ECO:0000256" key="7">
    <source>
        <dbReference type="ARBA" id="ARBA00022692"/>
    </source>
</evidence>
<dbReference type="GO" id="GO:0051301">
    <property type="term" value="P:cell division"/>
    <property type="evidence" value="ECO:0007669"/>
    <property type="project" value="UniProtKB-KW"/>
</dbReference>
<evidence type="ECO:0000256" key="18">
    <source>
        <dbReference type="ARBA" id="ARBA00041418"/>
    </source>
</evidence>
<keyword evidence="5" id="KW-0328">Glycosyltransferase</keyword>
<keyword evidence="8" id="KW-0133">Cell shape</keyword>
<evidence type="ECO:0000256" key="16">
    <source>
        <dbReference type="ARBA" id="ARBA00038053"/>
    </source>
</evidence>
<keyword evidence="9" id="KW-0573">Peptidoglycan synthesis</keyword>
<feature type="transmembrane region" description="Helical" evidence="21">
    <location>
        <begin position="81"/>
        <end position="101"/>
    </location>
</feature>
<keyword evidence="6" id="KW-0808">Transferase</keyword>
<accession>A0A419DA21</accession>
<dbReference type="GO" id="GO:0071555">
    <property type="term" value="P:cell wall organization"/>
    <property type="evidence" value="ECO:0007669"/>
    <property type="project" value="UniProtKB-KW"/>
</dbReference>
<evidence type="ECO:0000256" key="13">
    <source>
        <dbReference type="ARBA" id="ARBA00023316"/>
    </source>
</evidence>
<keyword evidence="3" id="KW-1003">Cell membrane</keyword>
<dbReference type="InterPro" id="IPR001182">
    <property type="entry name" value="FtsW/RodA"/>
</dbReference>
<feature type="transmembrane region" description="Helical" evidence="21">
    <location>
        <begin position="342"/>
        <end position="364"/>
    </location>
</feature>
<evidence type="ECO:0000256" key="12">
    <source>
        <dbReference type="ARBA" id="ARBA00023306"/>
    </source>
</evidence>
<evidence type="ECO:0000313" key="23">
    <source>
        <dbReference type="Proteomes" id="UP000285655"/>
    </source>
</evidence>
<dbReference type="GO" id="GO:0032153">
    <property type="term" value="C:cell division site"/>
    <property type="evidence" value="ECO:0007669"/>
    <property type="project" value="TreeGrafter"/>
</dbReference>
<evidence type="ECO:0000313" key="22">
    <source>
        <dbReference type="EMBL" id="RJO59999.1"/>
    </source>
</evidence>
<feature type="transmembrane region" description="Helical" evidence="21">
    <location>
        <begin position="193"/>
        <end position="213"/>
    </location>
</feature>
<keyword evidence="4" id="KW-0132">Cell division</keyword>
<feature type="transmembrane region" description="Helical" evidence="21">
    <location>
        <begin position="15"/>
        <end position="39"/>
    </location>
</feature>
<keyword evidence="7 21" id="KW-0812">Transmembrane</keyword>
<evidence type="ECO:0000256" key="4">
    <source>
        <dbReference type="ARBA" id="ARBA00022618"/>
    </source>
</evidence>
<evidence type="ECO:0000256" key="15">
    <source>
        <dbReference type="ARBA" id="ARBA00033270"/>
    </source>
</evidence>
<evidence type="ECO:0000256" key="2">
    <source>
        <dbReference type="ARBA" id="ARBA00004752"/>
    </source>
</evidence>